<accession>A0A6C0HMD0</accession>
<sequence length="246" mass="28917">MLAQLNPHPRDRDVEFTEEGHKYTVRGKSGFTSCTTWVKNFFPKFNASAIVDKMMARADWPQSKYFGQTKQEIIKGWNDNGRIASTYGTQMHQVIEDYYNGKVYECDKPEYAFFQRFLVDHGHLIPYRTEMRVYDEDLGLCGSIDMLFLNADNTLSIFDWKFAKEIQYKNDYGKTGFGPARELDDCNVSHYSLQLNIYRTILERKYGFQVKEMCLVYMHRDLSDTYLKVYVPSMDMAPYLQTLSRS</sequence>
<organism evidence="1">
    <name type="scientific">viral metagenome</name>
    <dbReference type="NCBI Taxonomy" id="1070528"/>
    <lineage>
        <taxon>unclassified sequences</taxon>
        <taxon>metagenomes</taxon>
        <taxon>organismal metagenomes</taxon>
    </lineage>
</organism>
<name>A0A6C0HMD0_9ZZZZ</name>
<evidence type="ECO:0000313" key="1">
    <source>
        <dbReference type="EMBL" id="QHT81802.1"/>
    </source>
</evidence>
<dbReference type="InterPro" id="IPR011604">
    <property type="entry name" value="PDDEXK-like_dom_sf"/>
</dbReference>
<reference evidence="1" key="1">
    <citation type="journal article" date="2020" name="Nature">
        <title>Giant virus diversity and host interactions through global metagenomics.</title>
        <authorList>
            <person name="Schulz F."/>
            <person name="Roux S."/>
            <person name="Paez-Espino D."/>
            <person name="Jungbluth S."/>
            <person name="Walsh D.A."/>
            <person name="Denef V.J."/>
            <person name="McMahon K.D."/>
            <person name="Konstantinidis K.T."/>
            <person name="Eloe-Fadrosh E.A."/>
            <person name="Kyrpides N.C."/>
            <person name="Woyke T."/>
        </authorList>
    </citation>
    <scope>NUCLEOTIDE SEQUENCE</scope>
    <source>
        <strain evidence="1">GVMAG-M-3300023184-160</strain>
    </source>
</reference>
<dbReference type="AlphaFoldDB" id="A0A6C0HMD0"/>
<dbReference type="EMBL" id="MN739993">
    <property type="protein sequence ID" value="QHT81802.1"/>
    <property type="molecule type" value="Genomic_DNA"/>
</dbReference>
<proteinExistence type="predicted"/>
<protein>
    <recommendedName>
        <fullName evidence="2">PD-(D/E)XK endonuclease-like domain-containing protein</fullName>
    </recommendedName>
</protein>
<dbReference type="Gene3D" id="3.90.320.10">
    <property type="match status" value="1"/>
</dbReference>
<evidence type="ECO:0008006" key="2">
    <source>
        <dbReference type="Google" id="ProtNLM"/>
    </source>
</evidence>